<dbReference type="PANTHER" id="PTHR37846:SF1">
    <property type="entry name" value="DEACETYLASE-LIKE PROTEIN"/>
    <property type="match status" value="1"/>
</dbReference>
<feature type="transmembrane region" description="Helical" evidence="2">
    <location>
        <begin position="196"/>
        <end position="222"/>
    </location>
</feature>
<dbReference type="Proteomes" id="UP001274830">
    <property type="component" value="Unassembled WGS sequence"/>
</dbReference>
<evidence type="ECO:0000313" key="5">
    <source>
        <dbReference type="Proteomes" id="UP001274830"/>
    </source>
</evidence>
<evidence type="ECO:0000313" key="4">
    <source>
        <dbReference type="EMBL" id="KAK3680130.1"/>
    </source>
</evidence>
<feature type="transmembrane region" description="Helical" evidence="2">
    <location>
        <begin position="98"/>
        <end position="117"/>
    </location>
</feature>
<dbReference type="Pfam" id="PF24841">
    <property type="entry name" value="DUF7719"/>
    <property type="match status" value="1"/>
</dbReference>
<dbReference type="EMBL" id="JAUTXT010000001">
    <property type="protein sequence ID" value="KAK3680130.1"/>
    <property type="molecule type" value="Genomic_DNA"/>
</dbReference>
<reference evidence="4" key="1">
    <citation type="submission" date="2023-07" db="EMBL/GenBank/DDBJ databases">
        <title>Black Yeasts Isolated from many extreme environments.</title>
        <authorList>
            <person name="Coleine C."/>
            <person name="Stajich J.E."/>
            <person name="Selbmann L."/>
        </authorList>
    </citation>
    <scope>NUCLEOTIDE SEQUENCE</scope>
    <source>
        <strain evidence="4">CCFEE 5485</strain>
    </source>
</reference>
<feature type="region of interest" description="Disordered" evidence="1">
    <location>
        <begin position="1"/>
        <end position="46"/>
    </location>
</feature>
<keyword evidence="2" id="KW-1133">Transmembrane helix</keyword>
<feature type="compositionally biased region" description="Polar residues" evidence="1">
    <location>
        <begin position="28"/>
        <end position="45"/>
    </location>
</feature>
<dbReference type="PANTHER" id="PTHR37846">
    <property type="entry name" value="YALI0B21296P"/>
    <property type="match status" value="1"/>
</dbReference>
<feature type="compositionally biased region" description="Basic and acidic residues" evidence="1">
    <location>
        <begin position="1"/>
        <end position="22"/>
    </location>
</feature>
<comment type="caution">
    <text evidence="4">The sequence shown here is derived from an EMBL/GenBank/DDBJ whole genome shotgun (WGS) entry which is preliminary data.</text>
</comment>
<feature type="transmembrane region" description="Helical" evidence="2">
    <location>
        <begin position="160"/>
        <end position="176"/>
    </location>
</feature>
<evidence type="ECO:0000256" key="1">
    <source>
        <dbReference type="SAM" id="MobiDB-lite"/>
    </source>
</evidence>
<accession>A0AAE0WXD7</accession>
<dbReference type="AlphaFoldDB" id="A0AAE0WXD7"/>
<evidence type="ECO:0000259" key="3">
    <source>
        <dbReference type="Pfam" id="PF24841"/>
    </source>
</evidence>
<proteinExistence type="predicted"/>
<evidence type="ECO:0000256" key="2">
    <source>
        <dbReference type="SAM" id="Phobius"/>
    </source>
</evidence>
<keyword evidence="2" id="KW-0812">Transmembrane</keyword>
<gene>
    <name evidence="4" type="ORF">LTR78_000507</name>
</gene>
<name>A0AAE0WXD7_9PEZI</name>
<dbReference type="InterPro" id="IPR056136">
    <property type="entry name" value="DUF7719"/>
</dbReference>
<feature type="domain" description="DUF7719" evidence="3">
    <location>
        <begin position="159"/>
        <end position="227"/>
    </location>
</feature>
<keyword evidence="5" id="KW-1185">Reference proteome</keyword>
<protein>
    <recommendedName>
        <fullName evidence="3">DUF7719 domain-containing protein</fullName>
    </recommendedName>
</protein>
<organism evidence="4 5">
    <name type="scientific">Recurvomyces mirabilis</name>
    <dbReference type="NCBI Taxonomy" id="574656"/>
    <lineage>
        <taxon>Eukaryota</taxon>
        <taxon>Fungi</taxon>
        <taxon>Dikarya</taxon>
        <taxon>Ascomycota</taxon>
        <taxon>Pezizomycotina</taxon>
        <taxon>Dothideomycetes</taxon>
        <taxon>Dothideomycetidae</taxon>
        <taxon>Mycosphaerellales</taxon>
        <taxon>Teratosphaeriaceae</taxon>
        <taxon>Recurvomyces</taxon>
    </lineage>
</organism>
<feature type="transmembrane region" description="Helical" evidence="2">
    <location>
        <begin position="129"/>
        <end position="148"/>
    </location>
</feature>
<sequence length="228" mass="25788">MATNDDAPRNRKERRAAARESGKPMAAPTSTPKLKLSQPNRSGPTEKTLLDLYEEKKSLLTKGQPFDEGADQTVMDEGGNILEAGLGDGEPIGPIGQAIFWTFTLGMMHFTFDVLVHNQYKQEMEWTPIFQRTATIIPVLFLMVYLLRSELAARFDTAKQLFYLVVAVASGCYTIQVTNEYDYFYVMKQTPPLGTLWIWSVIEMKLAYGAASVACNLAYLWWKNYTIF</sequence>
<keyword evidence="2" id="KW-0472">Membrane</keyword>